<feature type="non-terminal residue" evidence="2">
    <location>
        <position position="1"/>
    </location>
</feature>
<organism evidence="2 3">
    <name type="scientific">Trichogramma brassicae</name>
    <dbReference type="NCBI Taxonomy" id="86971"/>
    <lineage>
        <taxon>Eukaryota</taxon>
        <taxon>Metazoa</taxon>
        <taxon>Ecdysozoa</taxon>
        <taxon>Arthropoda</taxon>
        <taxon>Hexapoda</taxon>
        <taxon>Insecta</taxon>
        <taxon>Pterygota</taxon>
        <taxon>Neoptera</taxon>
        <taxon>Endopterygota</taxon>
        <taxon>Hymenoptera</taxon>
        <taxon>Apocrita</taxon>
        <taxon>Proctotrupomorpha</taxon>
        <taxon>Chalcidoidea</taxon>
        <taxon>Trichogrammatidae</taxon>
        <taxon>Trichogramma</taxon>
    </lineage>
</organism>
<evidence type="ECO:0000313" key="2">
    <source>
        <dbReference type="EMBL" id="CAB0031265.1"/>
    </source>
</evidence>
<dbReference type="EMBL" id="CADCXV010000638">
    <property type="protein sequence ID" value="CAB0031265.1"/>
    <property type="molecule type" value="Genomic_DNA"/>
</dbReference>
<feature type="compositionally biased region" description="Low complexity" evidence="1">
    <location>
        <begin position="242"/>
        <end position="251"/>
    </location>
</feature>
<feature type="compositionally biased region" description="Polar residues" evidence="1">
    <location>
        <begin position="252"/>
        <end position="261"/>
    </location>
</feature>
<gene>
    <name evidence="2" type="ORF">TBRA_LOCUS3243</name>
</gene>
<evidence type="ECO:0000256" key="1">
    <source>
        <dbReference type="SAM" id="MobiDB-lite"/>
    </source>
</evidence>
<keyword evidence="3" id="KW-1185">Reference proteome</keyword>
<proteinExistence type="predicted"/>
<reference evidence="2 3" key="1">
    <citation type="submission" date="2020-02" db="EMBL/GenBank/DDBJ databases">
        <authorList>
            <person name="Ferguson B K."/>
        </authorList>
    </citation>
    <scope>NUCLEOTIDE SEQUENCE [LARGE SCALE GENOMIC DNA]</scope>
</reference>
<accession>A0A6H5I1U2</accession>
<sequence>LNHVHSMQSCETMCAGAAHRRHTLWITSSTRKRRSIENVCTSFMYDLAQQPWHQLQFRQFDATAKRWSELLAYAIALHCHHAYTCIRIHKRRQHAENIIAERTLQEYTRVERDCAHGSLHPKGLFLARTIQHAEQVRCLQRVPWHIIDSRRYAKKAAIKVVNTHTNLYTQVVASVFENYPSDSLGSRRGKLFGSAEAAVATRRRLLLRRSQRLCYTRYEQAQRGQGNKEAKDTFGFATSTPQQQQQQQQQQTNGGKVSSSEVAIQGKARARNILVHENFNGASSNSSVKSIIEAYYNYSSVSNEINLPERGVQTFKLSTGLEKGKSDFYRIITTHNGFYWNAPGFLESEERLECYKSVDYANSILRDKGRKSNFRPCEVMHPRRSRGTGLLLLVGVCTPRSHICFLGADSTSESSRVRSSSRELFIRRAPVLRASCADFRELDSFSRSRVGKKKKPGLMKSSDERQRDNGGAVMYLKRLMYSMILFENFHESYSRYKGHDSVARLCKTLQN</sequence>
<feature type="region of interest" description="Disordered" evidence="1">
    <location>
        <begin position="220"/>
        <end position="261"/>
    </location>
</feature>
<dbReference type="Proteomes" id="UP000479190">
    <property type="component" value="Unassembled WGS sequence"/>
</dbReference>
<dbReference type="AlphaFoldDB" id="A0A6H5I1U2"/>
<name>A0A6H5I1U2_9HYME</name>
<evidence type="ECO:0000313" key="3">
    <source>
        <dbReference type="Proteomes" id="UP000479190"/>
    </source>
</evidence>
<protein>
    <submittedName>
        <fullName evidence="2">Uncharacterized protein</fullName>
    </submittedName>
</protein>